<gene>
    <name evidence="3" type="ordered locus">Deipr_1560</name>
</gene>
<dbReference type="InterPro" id="IPR005151">
    <property type="entry name" value="Tail-specific_protease"/>
</dbReference>
<sequence length="336" mass="35043">MSRGKERRGRFPAPFKVVLGLLLLGLLAGLALLWQYGPRFGVYLRPPAPAAYADTALSLMDNGYYATGEQWQRARAEAVAATRKAPDYASTFPALRKALAVAGGPHSKLLEEGQSLSERMGPPRTPTVETSDGVTTVAVPAVAADDAQVLQTYADMLAQGLVNAEAATGCGWVVDLRGNTGGNMEPMLAGLSPLLGSGRVGGFVDNRGNVTELALQDGAVYLGGRSTFGTQHSQPLKGPVAVLQDGRTASSGEVALLAFYGRGDTRTFGAPSAGLSSANQVRRLYGGTEMLLTVALDTDAAGKVYGGVLEPQQPTDPGAAPEAARAWLAEQCRRSP</sequence>
<keyword evidence="4" id="KW-1185">Reference proteome</keyword>
<dbReference type="STRING" id="693977.Deipr_1560"/>
<dbReference type="KEGG" id="dpt:Deipr_1560"/>
<dbReference type="AlphaFoldDB" id="F0RKB9"/>
<accession>F0RKB9</accession>
<evidence type="ECO:0000259" key="2">
    <source>
        <dbReference type="Pfam" id="PF03572"/>
    </source>
</evidence>
<dbReference type="HOGENOM" id="CLU_071253_0_0_0"/>
<proteinExistence type="predicted"/>
<dbReference type="Pfam" id="PF03572">
    <property type="entry name" value="Peptidase_S41"/>
    <property type="match status" value="1"/>
</dbReference>
<protein>
    <submittedName>
        <fullName evidence="3">Peptidase S41</fullName>
    </submittedName>
</protein>
<organism evidence="3 4">
    <name type="scientific">Deinococcus proteolyticus (strain ATCC 35074 / DSM 20540 / JCM 6276 / NBRC 101906 / NCIMB 13154 / VKM Ac-1939 / CCM 2703 / MRP)</name>
    <dbReference type="NCBI Taxonomy" id="693977"/>
    <lineage>
        <taxon>Bacteria</taxon>
        <taxon>Thermotogati</taxon>
        <taxon>Deinococcota</taxon>
        <taxon>Deinococci</taxon>
        <taxon>Deinococcales</taxon>
        <taxon>Deinococcaceae</taxon>
        <taxon>Deinococcus</taxon>
    </lineage>
</organism>
<reference evidence="3 4" key="2">
    <citation type="journal article" date="2012" name="Stand. Genomic Sci.">
        <title>Complete genome sequence of the orange-red pigmented, radioresistant Deinococcus proteolyticus type strain (MRP(T)).</title>
        <authorList>
            <person name="Copeland A."/>
            <person name="Zeytun A."/>
            <person name="Yassawong M."/>
            <person name="Nolan M."/>
            <person name="Lucas S."/>
            <person name="Hammon N."/>
            <person name="Deshpande S."/>
            <person name="Cheng J.F."/>
            <person name="Han C."/>
            <person name="Tapia R."/>
            <person name="Goodwin L.A."/>
            <person name="Pitluck S."/>
            <person name="Mavromatis K."/>
            <person name="Liolios K."/>
            <person name="Pagani I."/>
            <person name="Ivanova N."/>
            <person name="Mikhailova N."/>
            <person name="Pati A."/>
            <person name="Chen A."/>
            <person name="Palaniappan K."/>
            <person name="Land M."/>
            <person name="Hauser L."/>
            <person name="Jeffries C.D."/>
            <person name="Brambilla E.M."/>
            <person name="Rohde M."/>
            <person name="Sikorski J."/>
            <person name="Pukall R."/>
            <person name="Goker M."/>
            <person name="Detter J.C."/>
            <person name="Woyke T."/>
            <person name="Bristow J."/>
            <person name="Eisen J.A."/>
            <person name="Markowitz V."/>
            <person name="Hugenholtz P."/>
            <person name="Kyrpides N.C."/>
            <person name="Klenk H.P."/>
            <person name="Lapidus A."/>
        </authorList>
    </citation>
    <scope>NUCLEOTIDE SEQUENCE [LARGE SCALE GENOMIC DNA]</scope>
    <source>
        <strain evidence="4">ATCC 35074 / DSM 20540 / JCM 6276 / NBRC 101906 / NCIMB 13154 / VKM Ac-1939 / CCM 2703 / MRP</strain>
    </source>
</reference>
<name>F0RKB9_DEIPM</name>
<dbReference type="InterPro" id="IPR029045">
    <property type="entry name" value="ClpP/crotonase-like_dom_sf"/>
</dbReference>
<dbReference type="eggNOG" id="COG0793">
    <property type="taxonomic scope" value="Bacteria"/>
</dbReference>
<evidence type="ECO:0000256" key="1">
    <source>
        <dbReference type="SAM" id="MobiDB-lite"/>
    </source>
</evidence>
<dbReference type="Proteomes" id="UP000007718">
    <property type="component" value="Chromosome"/>
</dbReference>
<dbReference type="SUPFAM" id="SSF52096">
    <property type="entry name" value="ClpP/crotonase"/>
    <property type="match status" value="1"/>
</dbReference>
<dbReference type="EMBL" id="CP002536">
    <property type="protein sequence ID" value="ADY26698.1"/>
    <property type="molecule type" value="Genomic_DNA"/>
</dbReference>
<dbReference type="GO" id="GO:0008236">
    <property type="term" value="F:serine-type peptidase activity"/>
    <property type="evidence" value="ECO:0007669"/>
    <property type="project" value="InterPro"/>
</dbReference>
<feature type="region of interest" description="Disordered" evidence="1">
    <location>
        <begin position="113"/>
        <end position="132"/>
    </location>
</feature>
<reference evidence="4" key="1">
    <citation type="submission" date="2011-02" db="EMBL/GenBank/DDBJ databases">
        <title>The complete sequence of chromosome of Deinococcus proteolyticus DSM 20540.</title>
        <authorList>
            <consortium name="US DOE Joint Genome Institute (JGI-PGF)"/>
            <person name="Lucas S."/>
            <person name="Copeland A."/>
            <person name="Lapidus A."/>
            <person name="Bruce D."/>
            <person name="Goodwin L."/>
            <person name="Pitluck S."/>
            <person name="Kyrpides N."/>
            <person name="Mavromatis K."/>
            <person name="Pagani I."/>
            <person name="Ivanova N."/>
            <person name="Ovchinnikova G."/>
            <person name="Zeytun A."/>
            <person name="Detter J.C."/>
            <person name="Han C."/>
            <person name="Land M."/>
            <person name="Hauser L."/>
            <person name="Markowitz V."/>
            <person name="Cheng J.-F."/>
            <person name="Hugenholtz P."/>
            <person name="Woyke T."/>
            <person name="Wu D."/>
            <person name="Pukall R."/>
            <person name="Steenblock K."/>
            <person name="Brambilla E."/>
            <person name="Klenk H.-P."/>
            <person name="Eisen J.A."/>
        </authorList>
    </citation>
    <scope>NUCLEOTIDE SEQUENCE [LARGE SCALE GENOMIC DNA]</scope>
    <source>
        <strain evidence="4">ATCC 35074 / DSM 20540 / JCM 6276 / NBRC 101906 / NCIMB 13154 / VKM Ac-1939 / CCM 2703 / MRP</strain>
    </source>
</reference>
<dbReference type="Gene3D" id="3.90.226.10">
    <property type="entry name" value="2-enoyl-CoA Hydratase, Chain A, domain 1"/>
    <property type="match status" value="1"/>
</dbReference>
<dbReference type="GO" id="GO:0006508">
    <property type="term" value="P:proteolysis"/>
    <property type="evidence" value="ECO:0007669"/>
    <property type="project" value="InterPro"/>
</dbReference>
<evidence type="ECO:0000313" key="3">
    <source>
        <dbReference type="EMBL" id="ADY26698.1"/>
    </source>
</evidence>
<feature type="domain" description="Tail specific protease" evidence="2">
    <location>
        <begin position="153"/>
        <end position="301"/>
    </location>
</feature>
<evidence type="ECO:0000313" key="4">
    <source>
        <dbReference type="Proteomes" id="UP000007718"/>
    </source>
</evidence>